<protein>
    <submittedName>
        <fullName evidence="2">Uncharacterized protein</fullName>
    </submittedName>
</protein>
<comment type="caution">
    <text evidence="2">The sequence shown here is derived from an EMBL/GenBank/DDBJ whole genome shotgun (WGS) entry which is preliminary data.</text>
</comment>
<reference evidence="2 3" key="1">
    <citation type="submission" date="2024-09" db="EMBL/GenBank/DDBJ databases">
        <authorList>
            <person name="Sun Q."/>
            <person name="Mori K."/>
        </authorList>
    </citation>
    <scope>NUCLEOTIDE SEQUENCE [LARGE SCALE GENOMIC DNA]</scope>
    <source>
        <strain evidence="2 3">CCM 7415</strain>
    </source>
</reference>
<keyword evidence="1" id="KW-1133">Transmembrane helix</keyword>
<dbReference type="Proteomes" id="UP001589814">
    <property type="component" value="Unassembled WGS sequence"/>
</dbReference>
<keyword evidence="1" id="KW-0812">Transmembrane</keyword>
<feature type="transmembrane region" description="Helical" evidence="1">
    <location>
        <begin position="12"/>
        <end position="38"/>
    </location>
</feature>
<sequence length="99" mass="10736">MFNGSHLEHLIIGIGIQLVMWPFFGRWAGGAIVVALFLGREIAQHEYRGGGGNAVAWYYGVVYHWSVDSVLDVLVPLTGCLVVAIAVSAIGALRRQRNG</sequence>
<keyword evidence="1" id="KW-0472">Membrane</keyword>
<name>A0ABV6G4R6_9GAMM</name>
<evidence type="ECO:0000256" key="1">
    <source>
        <dbReference type="SAM" id="Phobius"/>
    </source>
</evidence>
<evidence type="ECO:0000313" key="3">
    <source>
        <dbReference type="Proteomes" id="UP001589814"/>
    </source>
</evidence>
<accession>A0ABV6G4R6</accession>
<evidence type="ECO:0000313" key="2">
    <source>
        <dbReference type="EMBL" id="MFC0268653.1"/>
    </source>
</evidence>
<dbReference type="EMBL" id="JBHLVX010000046">
    <property type="protein sequence ID" value="MFC0268653.1"/>
    <property type="molecule type" value="Genomic_DNA"/>
</dbReference>
<dbReference type="RefSeq" id="WP_033195522.1">
    <property type="nucleotide sequence ID" value="NZ_JBHLVX010000046.1"/>
</dbReference>
<keyword evidence="3" id="KW-1185">Reference proteome</keyword>
<proteinExistence type="predicted"/>
<organism evidence="2 3">
    <name type="scientific">Kushneria aurantia</name>
    <dbReference type="NCBI Taxonomy" id="504092"/>
    <lineage>
        <taxon>Bacteria</taxon>
        <taxon>Pseudomonadati</taxon>
        <taxon>Pseudomonadota</taxon>
        <taxon>Gammaproteobacteria</taxon>
        <taxon>Oceanospirillales</taxon>
        <taxon>Halomonadaceae</taxon>
        <taxon>Kushneria</taxon>
    </lineage>
</organism>
<feature type="transmembrane region" description="Helical" evidence="1">
    <location>
        <begin position="50"/>
        <end position="67"/>
    </location>
</feature>
<gene>
    <name evidence="2" type="ORF">ACFFHW_11790</name>
</gene>
<feature type="transmembrane region" description="Helical" evidence="1">
    <location>
        <begin position="73"/>
        <end position="93"/>
    </location>
</feature>